<dbReference type="GeneID" id="135377786"/>
<evidence type="ECO:0000256" key="10">
    <source>
        <dbReference type="ARBA" id="ARBA00023136"/>
    </source>
</evidence>
<evidence type="ECO:0000256" key="9">
    <source>
        <dbReference type="ARBA" id="ARBA00023004"/>
    </source>
</evidence>
<keyword evidence="10 14" id="KW-0472">Membrane</keyword>
<dbReference type="GO" id="GO:0005789">
    <property type="term" value="C:endoplasmic reticulum membrane"/>
    <property type="evidence" value="ECO:0007669"/>
    <property type="project" value="UniProtKB-SubCell"/>
</dbReference>
<evidence type="ECO:0000256" key="13">
    <source>
        <dbReference type="ARBA" id="ARBA00039806"/>
    </source>
</evidence>
<keyword evidence="14" id="KW-1133">Transmembrane helix</keyword>
<evidence type="ECO:0000256" key="2">
    <source>
        <dbReference type="ARBA" id="ARBA00022448"/>
    </source>
</evidence>
<dbReference type="EMBL" id="GGLE01005083">
    <property type="protein sequence ID" value="MBY09209.1"/>
    <property type="molecule type" value="Transcribed_RNA"/>
</dbReference>
<evidence type="ECO:0000256" key="6">
    <source>
        <dbReference type="ARBA" id="ARBA00022824"/>
    </source>
</evidence>
<dbReference type="SUPFAM" id="SSF55856">
    <property type="entry name" value="Cytochrome b5-like heme/steroid binding domain"/>
    <property type="match status" value="1"/>
</dbReference>
<protein>
    <recommendedName>
        <fullName evidence="13">Cytochrome b5</fullName>
    </recommendedName>
</protein>
<dbReference type="FunFam" id="3.10.120.10:FF:000002">
    <property type="entry name" value="Cytochrome b5 type B"/>
    <property type="match status" value="1"/>
</dbReference>
<name>A0A2R5LI89_9ACAR</name>
<dbReference type="InterPro" id="IPR001199">
    <property type="entry name" value="Cyt_B5-like_heme/steroid-bd"/>
</dbReference>
<dbReference type="RefSeq" id="XP_064466526.1">
    <property type="nucleotide sequence ID" value="XM_064610456.1"/>
</dbReference>
<evidence type="ECO:0000256" key="4">
    <source>
        <dbReference type="ARBA" id="ARBA00022692"/>
    </source>
</evidence>
<evidence type="ECO:0000256" key="8">
    <source>
        <dbReference type="ARBA" id="ARBA00022982"/>
    </source>
</evidence>
<dbReference type="Gene3D" id="3.10.120.10">
    <property type="entry name" value="Cytochrome b5-like heme/steroid binding domain"/>
    <property type="match status" value="1"/>
</dbReference>
<feature type="domain" description="Cytochrome b5 heme-binding" evidence="15">
    <location>
        <begin position="5"/>
        <end position="81"/>
    </location>
</feature>
<dbReference type="PANTHER" id="PTHR19359">
    <property type="entry name" value="CYTOCHROME B5"/>
    <property type="match status" value="1"/>
</dbReference>
<dbReference type="PANTHER" id="PTHR19359:SF150">
    <property type="entry name" value="CYTOCHROME B5"/>
    <property type="match status" value="1"/>
</dbReference>
<dbReference type="KEGG" id="oti:135377786"/>
<evidence type="ECO:0000256" key="5">
    <source>
        <dbReference type="ARBA" id="ARBA00022723"/>
    </source>
</evidence>
<dbReference type="PROSITE" id="PS00191">
    <property type="entry name" value="CYTOCHROME_B5_1"/>
    <property type="match status" value="1"/>
</dbReference>
<proteinExistence type="inferred from homology"/>
<dbReference type="PRINTS" id="PR00363">
    <property type="entry name" value="CYTOCHROMEB5"/>
</dbReference>
<dbReference type="InterPro" id="IPR050668">
    <property type="entry name" value="Cytochrome_b5"/>
</dbReference>
<evidence type="ECO:0000256" key="11">
    <source>
        <dbReference type="ARBA" id="ARBA00037877"/>
    </source>
</evidence>
<comment type="subcellular location">
    <subcellularLocation>
        <location evidence="1">Endoplasmic reticulum membrane</location>
        <topology evidence="1">Single-pass membrane protein</topology>
        <orientation evidence="1">Cytoplasmic side</orientation>
    </subcellularLocation>
    <subcellularLocation>
        <location evidence="11">Microsome membrane</location>
        <topology evidence="11">Single-pass membrane protein</topology>
        <orientation evidence="11">Cytoplasmic side</orientation>
    </subcellularLocation>
</comment>
<dbReference type="AlphaFoldDB" id="A0A2R5LI89"/>
<organism evidence="16">
    <name type="scientific">Ornithodoros turicata</name>
    <dbReference type="NCBI Taxonomy" id="34597"/>
    <lineage>
        <taxon>Eukaryota</taxon>
        <taxon>Metazoa</taxon>
        <taxon>Ecdysozoa</taxon>
        <taxon>Arthropoda</taxon>
        <taxon>Chelicerata</taxon>
        <taxon>Arachnida</taxon>
        <taxon>Acari</taxon>
        <taxon>Parasitiformes</taxon>
        <taxon>Ixodida</taxon>
        <taxon>Ixodoidea</taxon>
        <taxon>Argasidae</taxon>
        <taxon>Ornithodorinae</taxon>
        <taxon>Ornithodoros</taxon>
    </lineage>
</organism>
<dbReference type="GO" id="GO:0020037">
    <property type="term" value="F:heme binding"/>
    <property type="evidence" value="ECO:0007669"/>
    <property type="project" value="UniProtKB-UniRule"/>
</dbReference>
<keyword evidence="6" id="KW-0256">Endoplasmic reticulum</keyword>
<evidence type="ECO:0000256" key="7">
    <source>
        <dbReference type="ARBA" id="ARBA00022848"/>
    </source>
</evidence>
<feature type="transmembrane region" description="Helical" evidence="14">
    <location>
        <begin position="108"/>
        <end position="129"/>
    </location>
</feature>
<keyword evidence="9 14" id="KW-0408">Iron</keyword>
<evidence type="ECO:0000256" key="1">
    <source>
        <dbReference type="ARBA" id="ARBA00004131"/>
    </source>
</evidence>
<keyword evidence="5 14" id="KW-0479">Metal-binding</keyword>
<reference evidence="16" key="1">
    <citation type="submission" date="2018-03" db="EMBL/GenBank/DDBJ databases">
        <title>The relapsing fever spirochete Borrelia turicatae persists in the highly oxidative environment of its soft-bodied tick vector.</title>
        <authorList>
            <person name="Bourret T.J."/>
            <person name="Boyle W.K."/>
            <person name="Valenzuela J.G."/>
            <person name="Oliveira F."/>
            <person name="Lopez J.E."/>
        </authorList>
    </citation>
    <scope>NUCLEOTIDE SEQUENCE</scope>
    <source>
        <strain evidence="16">Kansas strain/isolate</strain>
        <tissue evidence="16">Salivary glands</tissue>
    </source>
</reference>
<evidence type="ECO:0000256" key="3">
    <source>
        <dbReference type="ARBA" id="ARBA00022617"/>
    </source>
</evidence>
<accession>A0A2R5LI89</accession>
<keyword evidence="7" id="KW-0492">Microsome</keyword>
<sequence>MAATKKVFTLADIEKHNEKNSAWLLIHNSVYDVTKFMDEHPGGEEVLLEQAGKHATEAFEDVGHSTDARELMKQYQIGELCEEDKKKIEQVKEKTKWTTGAPSESSSWMSWLIPVGVAAAASILYRLFLSYSQRQ</sequence>
<keyword evidence="2" id="KW-0813">Transport</keyword>
<keyword evidence="3 14" id="KW-0349">Heme</keyword>
<evidence type="ECO:0000313" key="16">
    <source>
        <dbReference type="EMBL" id="MBY09209.1"/>
    </source>
</evidence>
<keyword evidence="8" id="KW-0249">Electron transport</keyword>
<dbReference type="Pfam" id="PF00173">
    <property type="entry name" value="Cyt-b5"/>
    <property type="match status" value="1"/>
</dbReference>
<dbReference type="InterPro" id="IPR018506">
    <property type="entry name" value="Cyt_B5_heme-BS"/>
</dbReference>
<dbReference type="SMART" id="SM01117">
    <property type="entry name" value="Cyt-b5"/>
    <property type="match status" value="1"/>
</dbReference>
<dbReference type="PROSITE" id="PS50255">
    <property type="entry name" value="CYTOCHROME_B5_2"/>
    <property type="match status" value="1"/>
</dbReference>
<keyword evidence="4 14" id="KW-0812">Transmembrane</keyword>
<evidence type="ECO:0000256" key="14">
    <source>
        <dbReference type="RuleBase" id="RU362121"/>
    </source>
</evidence>
<dbReference type="InterPro" id="IPR036400">
    <property type="entry name" value="Cyt_B5-like_heme/steroid_sf"/>
</dbReference>
<evidence type="ECO:0000259" key="15">
    <source>
        <dbReference type="PROSITE" id="PS50255"/>
    </source>
</evidence>
<comment type="similarity">
    <text evidence="12 14">Belongs to the cytochrome b5 family.</text>
</comment>
<evidence type="ECO:0000256" key="12">
    <source>
        <dbReference type="ARBA" id="ARBA00038168"/>
    </source>
</evidence>
<dbReference type="GO" id="GO:0046872">
    <property type="term" value="F:metal ion binding"/>
    <property type="evidence" value="ECO:0007669"/>
    <property type="project" value="UniProtKB-UniRule"/>
</dbReference>